<dbReference type="Pfam" id="PF18040">
    <property type="entry name" value="BPA_C"/>
    <property type="match status" value="1"/>
</dbReference>
<dbReference type="Gene3D" id="2.60.40.1180">
    <property type="entry name" value="Golgi alpha-mannosidase II"/>
    <property type="match status" value="1"/>
</dbReference>
<evidence type="ECO:0000313" key="4">
    <source>
        <dbReference type="EMBL" id="WOO43691.1"/>
    </source>
</evidence>
<dbReference type="AlphaFoldDB" id="A0AAQ3LDW4"/>
<dbReference type="Proteomes" id="UP001304300">
    <property type="component" value="Chromosome"/>
</dbReference>
<dbReference type="Gene3D" id="3.20.20.80">
    <property type="entry name" value="Glycosidases"/>
    <property type="match status" value="1"/>
</dbReference>
<feature type="signal peptide" evidence="1">
    <location>
        <begin position="1"/>
        <end position="22"/>
    </location>
</feature>
<dbReference type="InterPro" id="IPR040527">
    <property type="entry name" value="Beta-sand_Porphyrn"/>
</dbReference>
<name>A0AAQ3LDW4_9BACT</name>
<protein>
    <submittedName>
        <fullName evidence="4">Uncharacterized protein</fullName>
    </submittedName>
</protein>
<proteinExistence type="predicted"/>
<evidence type="ECO:0000259" key="2">
    <source>
        <dbReference type="Pfam" id="PF18040"/>
    </source>
</evidence>
<evidence type="ECO:0000313" key="5">
    <source>
        <dbReference type="Proteomes" id="UP001304300"/>
    </source>
</evidence>
<dbReference type="Pfam" id="PF18206">
    <property type="entry name" value="Porphyrn_cat_1"/>
    <property type="match status" value="1"/>
</dbReference>
<reference evidence="4 5" key="1">
    <citation type="submission" date="2023-10" db="EMBL/GenBank/DDBJ databases">
        <title>Rubellicoccus peritrichatus gen. nov., sp. nov., isolated from an algae of coral reef tank.</title>
        <authorList>
            <person name="Luo J."/>
        </authorList>
    </citation>
    <scope>NUCLEOTIDE SEQUENCE [LARGE SCALE GENOMIC DNA]</scope>
    <source>
        <strain evidence="4 5">CR14</strain>
    </source>
</reference>
<organism evidence="4 5">
    <name type="scientific">Rubellicoccus peritrichatus</name>
    <dbReference type="NCBI Taxonomy" id="3080537"/>
    <lineage>
        <taxon>Bacteria</taxon>
        <taxon>Pseudomonadati</taxon>
        <taxon>Verrucomicrobiota</taxon>
        <taxon>Opitutia</taxon>
        <taxon>Puniceicoccales</taxon>
        <taxon>Cerasicoccaceae</taxon>
        <taxon>Rubellicoccus</taxon>
    </lineage>
</organism>
<dbReference type="RefSeq" id="WP_317836285.1">
    <property type="nucleotide sequence ID" value="NZ_CP136920.1"/>
</dbReference>
<keyword evidence="1" id="KW-0732">Signal</keyword>
<evidence type="ECO:0000259" key="3">
    <source>
        <dbReference type="Pfam" id="PF18206"/>
    </source>
</evidence>
<feature type="domain" description="Porphyranase beta-sandwich" evidence="3">
    <location>
        <begin position="404"/>
        <end position="506"/>
    </location>
</feature>
<keyword evidence="5" id="KW-1185">Reference proteome</keyword>
<dbReference type="CDD" id="cd21510">
    <property type="entry name" value="agarase_cat"/>
    <property type="match status" value="1"/>
</dbReference>
<accession>A0AAQ3LDW4</accession>
<dbReference type="EMBL" id="CP136920">
    <property type="protein sequence ID" value="WOO43691.1"/>
    <property type="molecule type" value="Genomic_DNA"/>
</dbReference>
<gene>
    <name evidence="4" type="ORF">RZN69_11385</name>
</gene>
<sequence length="617" mass="70585">MKNKRWICISMAMLFLPWLKGAAQDMAVVEVDLLTRQLLGGSSELDRSKYINVHSHYSASALTEEDLEQLKELNVGFGRSFDGPFASHKNGTNYPDTATIQAQSEEVLTAAESNPLFPYHTTRRIMTNNVNDAFNMQDDPKEMARYAVDILEYHYNDDTRPDFYSPLSIPFVAAGKFGEDQAMVRERMTALVAEIGKEIDQRELSTQVIGYTSAWPMMHYWDFQHWRERMQMFMDTAGPHIDGICFLMLDATHMKERDSRRSGSRVEALMDLIETYGAIKWGEPKPHAISEYGDVSHGWPHGDRYTPARSSAELNSYNHFLFSLLGRQDRLSIAVPFLTTKSPWFYQQPRNNWQPFSADLWRPDPESIVDDKPTRFLETEKMEFYRLWRDVKGHRALINCTDPDISTYAFTDETEAYICLNNFEDKQREVALSFKGKLPNIDRVELKRMFVPKQQAVIYTKTEIDQLPQTLMMEPHETIIIHISYAATLVPTAYIKTQNFYSKDFLLPITADKPLEFFIQTTDVNAASSGILRISFAREHNLSKKPQLKVNEHEIDFPDDWLGGDQANKKGGFFGAVAVPIPTGILKKDNKVSLTFPDSGGRVSTVVLEADIPVSNF</sequence>
<dbReference type="InterPro" id="IPR013780">
    <property type="entry name" value="Glyco_hydro_b"/>
</dbReference>
<dbReference type="InterPro" id="IPR041224">
    <property type="entry name" value="BPA_C"/>
</dbReference>
<dbReference type="Gene3D" id="2.60.120.1200">
    <property type="match status" value="1"/>
</dbReference>
<dbReference type="KEGG" id="puo:RZN69_11385"/>
<feature type="domain" description="Beta-porphyranase A C-terminal" evidence="2">
    <location>
        <begin position="517"/>
        <end position="609"/>
    </location>
</feature>
<feature type="chain" id="PRO_5042947068" evidence="1">
    <location>
        <begin position="23"/>
        <end position="617"/>
    </location>
</feature>
<evidence type="ECO:0000256" key="1">
    <source>
        <dbReference type="SAM" id="SignalP"/>
    </source>
</evidence>